<geneLocation type="plasmid" evidence="2">
    <name>pa1254_2</name>
</geneLocation>
<reference evidence="1 2" key="1">
    <citation type="submission" date="2020-03" db="EMBL/GenBank/DDBJ databases">
        <authorList>
            <person name="Zhang L."/>
            <person name="Han X."/>
            <person name="Chen Y."/>
            <person name="Yu Y."/>
        </authorList>
    </citation>
    <scope>NUCLEOTIDE SEQUENCE [LARGE SCALE GENOMIC DNA]</scope>
    <source>
        <strain evidence="1 2">A1254</strain>
        <plasmid evidence="2">pa1254_2</plasmid>
    </source>
</reference>
<proteinExistence type="predicted"/>
<evidence type="ECO:0008006" key="3">
    <source>
        <dbReference type="Google" id="ProtNLM"/>
    </source>
</evidence>
<dbReference type="RefSeq" id="WP_167564497.1">
    <property type="nucleotide sequence ID" value="NZ_CP049808.1"/>
</dbReference>
<dbReference type="InterPro" id="IPR027417">
    <property type="entry name" value="P-loop_NTPase"/>
</dbReference>
<dbReference type="AlphaFoldDB" id="A0A6H0G060"/>
<dbReference type="Proteomes" id="UP000501692">
    <property type="component" value="Plasmid pA1254_2"/>
</dbReference>
<sequence>MTKSKSNVETVANEVVEMAGLDNTVHFVMQSKGGAGKSIASYLLAQHLKEQTQGDYLAFDTDPNNKTLTSYKSLNVTPINLINERTEMIDQSKFDILIEKIMSQESPSVIDTGSGEFINIVNYINTSSILEILEEAGKTVYIHVIVNFGQSMKDTLISFITLLQNFPNAKYVIWKNEYYGYSETPLEEVKLIKDNANSIHGFVTLEKLNADTHEKDFLSMIKQGLTFDDVILDGKGDFGIINKSRLKKLKAVYLDQLSKLF</sequence>
<dbReference type="EMBL" id="CP049808">
    <property type="protein sequence ID" value="QIT20013.1"/>
    <property type="molecule type" value="Genomic_DNA"/>
</dbReference>
<protein>
    <recommendedName>
        <fullName evidence="3">CobQ/CobB/MinD/ParA nucleotide binding domain-containing protein</fullName>
    </recommendedName>
</protein>
<name>A0A6H0G060_ACIPI</name>
<accession>A0A6H0G060</accession>
<keyword evidence="1" id="KW-0614">Plasmid</keyword>
<evidence type="ECO:0000313" key="1">
    <source>
        <dbReference type="EMBL" id="QIT20013.1"/>
    </source>
</evidence>
<gene>
    <name evidence="1" type="ORF">G8E09_19580</name>
</gene>
<evidence type="ECO:0000313" key="2">
    <source>
        <dbReference type="Proteomes" id="UP000501692"/>
    </source>
</evidence>
<dbReference type="SUPFAM" id="SSF52540">
    <property type="entry name" value="P-loop containing nucleoside triphosphate hydrolases"/>
    <property type="match status" value="1"/>
</dbReference>
<dbReference type="Gene3D" id="3.40.50.300">
    <property type="entry name" value="P-loop containing nucleotide triphosphate hydrolases"/>
    <property type="match status" value="1"/>
</dbReference>
<organism evidence="1 2">
    <name type="scientific">Acinetobacter pittii</name>
    <name type="common">Acinetobacter genomosp. 3</name>
    <dbReference type="NCBI Taxonomy" id="48296"/>
    <lineage>
        <taxon>Bacteria</taxon>
        <taxon>Pseudomonadati</taxon>
        <taxon>Pseudomonadota</taxon>
        <taxon>Gammaproteobacteria</taxon>
        <taxon>Moraxellales</taxon>
        <taxon>Moraxellaceae</taxon>
        <taxon>Acinetobacter</taxon>
        <taxon>Acinetobacter calcoaceticus/baumannii complex</taxon>
    </lineage>
</organism>